<dbReference type="Pfam" id="PF10604">
    <property type="entry name" value="Polyketide_cyc2"/>
    <property type="match status" value="1"/>
</dbReference>
<keyword evidence="2" id="KW-1185">Reference proteome</keyword>
<gene>
    <name evidence="1" type="ORF">NSED_03680</name>
</gene>
<organism evidence="1 2">
    <name type="scientific">Candidatus Nitrosopumilus sediminis</name>
    <dbReference type="NCBI Taxonomy" id="1229909"/>
    <lineage>
        <taxon>Archaea</taxon>
        <taxon>Nitrososphaerota</taxon>
        <taxon>Nitrososphaeria</taxon>
        <taxon>Nitrosopumilales</taxon>
        <taxon>Nitrosopumilaceae</taxon>
        <taxon>Nitrosopumilus</taxon>
    </lineage>
</organism>
<accession>K0BBP8</accession>
<name>K0BBP8_9ARCH</name>
<dbReference type="CDD" id="cd07821">
    <property type="entry name" value="PYR_PYL_RCAR_like"/>
    <property type="match status" value="1"/>
</dbReference>
<dbReference type="STRING" id="1229909.NSED_03680"/>
<dbReference type="InterPro" id="IPR023393">
    <property type="entry name" value="START-like_dom_sf"/>
</dbReference>
<dbReference type="KEGG" id="nir:NSED_03680"/>
<dbReference type="Gene3D" id="3.30.530.20">
    <property type="match status" value="1"/>
</dbReference>
<dbReference type="Proteomes" id="UP000006100">
    <property type="component" value="Chromosome"/>
</dbReference>
<sequence length="176" mass="20151">MAIFFLGGLKMVVQLKFKIQYILEDGMAKKTFHTGTVKKTIKIKASKDKVWRKISNITGLPTWVVDVKKTVYLSKKKKDVGAVRLITFADGNRIEEHVVAWKKGEYFTYIATEGLPLRAYVATISIKPKSKNLVELTWQSYLNSKKMSEKQFLDFVVFLGAFYEASLENLKTSLEK</sequence>
<proteinExistence type="predicted"/>
<dbReference type="PANTHER" id="PTHR39332:SF7">
    <property type="entry name" value="SRPBCC FAMILY PROTEIN"/>
    <property type="match status" value="1"/>
</dbReference>
<evidence type="ECO:0000313" key="1">
    <source>
        <dbReference type="EMBL" id="AFS82542.1"/>
    </source>
</evidence>
<dbReference type="eggNOG" id="arCOG10536">
    <property type="taxonomic scope" value="Archaea"/>
</dbReference>
<dbReference type="InterPro" id="IPR019587">
    <property type="entry name" value="Polyketide_cyclase/dehydratase"/>
</dbReference>
<protein>
    <recommendedName>
        <fullName evidence="3">SRPBCC family protein</fullName>
    </recommendedName>
</protein>
<dbReference type="PANTHER" id="PTHR39332">
    <property type="entry name" value="BLL4707 PROTEIN"/>
    <property type="match status" value="1"/>
</dbReference>
<dbReference type="HOGENOM" id="CLU_1709042_0_0_2"/>
<dbReference type="AlphaFoldDB" id="K0BBP8"/>
<dbReference type="PATRIC" id="fig|1229909.8.peg.794"/>
<evidence type="ECO:0000313" key="2">
    <source>
        <dbReference type="Proteomes" id="UP000006100"/>
    </source>
</evidence>
<reference evidence="1 2" key="1">
    <citation type="journal article" date="2012" name="J. Bacteriol.">
        <title>Draft Genome Sequence of an Ammonia-Oxidizing Archaeon, "Candidatus Nitrosopumilus sediminis" AR2, from Svalbard in the Arctic Circle.</title>
        <authorList>
            <person name="Park S.J."/>
            <person name="Kim J.G."/>
            <person name="Jung M.Y."/>
            <person name="Kim S.J."/>
            <person name="Cha I.T."/>
            <person name="Ghai R."/>
            <person name="Martin-Cuadrado A.B."/>
            <person name="Rodriguez-Valera F."/>
            <person name="Rhee S.K."/>
        </authorList>
    </citation>
    <scope>NUCLEOTIDE SEQUENCE [LARGE SCALE GENOMIC DNA]</scope>
    <source>
        <strain evidence="1 2">AR2</strain>
    </source>
</reference>
<dbReference type="EMBL" id="CP003843">
    <property type="protein sequence ID" value="AFS82542.1"/>
    <property type="molecule type" value="Genomic_DNA"/>
</dbReference>
<dbReference type="SUPFAM" id="SSF55961">
    <property type="entry name" value="Bet v1-like"/>
    <property type="match status" value="1"/>
</dbReference>
<evidence type="ECO:0008006" key="3">
    <source>
        <dbReference type="Google" id="ProtNLM"/>
    </source>
</evidence>